<keyword evidence="7" id="KW-0378">Hydrolase</keyword>
<dbReference type="Pfam" id="PF01182">
    <property type="entry name" value="Glucosamine_iso"/>
    <property type="match status" value="1"/>
</dbReference>
<dbReference type="SUPFAM" id="SSF100950">
    <property type="entry name" value="NagB/RpiA/CoA transferase-like"/>
    <property type="match status" value="1"/>
</dbReference>
<keyword evidence="10" id="KW-1185">Reference proteome</keyword>
<sequence length="232" mass="24816">MVATGMNDWQIFETRTELDDALAGHLAAALSADLTRQPRSSIALSGGSTPKGMFQRLSAADLEWPRVDITLVDERWVDYGHPDSNAELVRNCLLQGPAASARFLGLKTTTPDITAAVPAVTEALAKLQRPFTAVVLGMGGDGHTASWFPQASNLPELLDPNNAVRVAATDPVTAPHLRMTLTLAAVLDSHRIHLHITGDDKRTVLESAVAAGYPVASILTQTVTPVTIWWAP</sequence>
<organism evidence="9 10">
    <name type="scientific">Kineobactrum sediminis</name>
    <dbReference type="NCBI Taxonomy" id="1905677"/>
    <lineage>
        <taxon>Bacteria</taxon>
        <taxon>Pseudomonadati</taxon>
        <taxon>Pseudomonadota</taxon>
        <taxon>Gammaproteobacteria</taxon>
        <taxon>Cellvibrionales</taxon>
        <taxon>Halieaceae</taxon>
        <taxon>Kineobactrum</taxon>
    </lineage>
</organism>
<dbReference type="CDD" id="cd01400">
    <property type="entry name" value="6PGL"/>
    <property type="match status" value="1"/>
</dbReference>
<dbReference type="InterPro" id="IPR006148">
    <property type="entry name" value="Glc/Gal-6P_isomerase"/>
</dbReference>
<dbReference type="Gene3D" id="3.40.50.1360">
    <property type="match status" value="1"/>
</dbReference>
<comment type="similarity">
    <text evidence="4 7">Belongs to the glucosamine/galactosamine-6-phosphate isomerase family. 6-phosphogluconolactonase subfamily.</text>
</comment>
<evidence type="ECO:0000313" key="10">
    <source>
        <dbReference type="Proteomes" id="UP000234845"/>
    </source>
</evidence>
<dbReference type="InterPro" id="IPR005900">
    <property type="entry name" value="6-phosphogluconolactonase_DevB"/>
</dbReference>
<feature type="domain" description="Glucosamine/galactosamine-6-phosphate isomerase" evidence="8">
    <location>
        <begin position="14"/>
        <end position="220"/>
    </location>
</feature>
<evidence type="ECO:0000256" key="1">
    <source>
        <dbReference type="ARBA" id="ARBA00000832"/>
    </source>
</evidence>
<accession>A0A2N5Y5G7</accession>
<dbReference type="Proteomes" id="UP000234845">
    <property type="component" value="Unassembled WGS sequence"/>
</dbReference>
<protein>
    <recommendedName>
        <fullName evidence="6 7">6-phosphogluconolactonase</fullName>
        <shortName evidence="7">6PGL</shortName>
        <ecNumber evidence="5 7">3.1.1.31</ecNumber>
    </recommendedName>
</protein>
<comment type="function">
    <text evidence="2 7">Hydrolysis of 6-phosphogluconolactone to 6-phosphogluconate.</text>
</comment>
<evidence type="ECO:0000256" key="2">
    <source>
        <dbReference type="ARBA" id="ARBA00002681"/>
    </source>
</evidence>
<dbReference type="InterPro" id="IPR039104">
    <property type="entry name" value="6PGL"/>
</dbReference>
<comment type="catalytic activity">
    <reaction evidence="1 7">
        <text>6-phospho-D-glucono-1,5-lactone + H2O = 6-phospho-D-gluconate + H(+)</text>
        <dbReference type="Rhea" id="RHEA:12556"/>
        <dbReference type="ChEBI" id="CHEBI:15377"/>
        <dbReference type="ChEBI" id="CHEBI:15378"/>
        <dbReference type="ChEBI" id="CHEBI:57955"/>
        <dbReference type="ChEBI" id="CHEBI:58759"/>
        <dbReference type="EC" id="3.1.1.31"/>
    </reaction>
</comment>
<dbReference type="PANTHER" id="PTHR11054">
    <property type="entry name" value="6-PHOSPHOGLUCONOLACTONASE"/>
    <property type="match status" value="1"/>
</dbReference>
<dbReference type="NCBIfam" id="TIGR01198">
    <property type="entry name" value="pgl"/>
    <property type="match status" value="1"/>
</dbReference>
<dbReference type="EMBL" id="PKLZ01000002">
    <property type="protein sequence ID" value="PLW83611.1"/>
    <property type="molecule type" value="Genomic_DNA"/>
</dbReference>
<dbReference type="UniPathway" id="UPA00115">
    <property type="reaction ID" value="UER00409"/>
</dbReference>
<evidence type="ECO:0000256" key="7">
    <source>
        <dbReference type="RuleBase" id="RU365095"/>
    </source>
</evidence>
<dbReference type="EC" id="3.1.1.31" evidence="5 7"/>
<proteinExistence type="inferred from homology"/>
<dbReference type="AlphaFoldDB" id="A0A2N5Y5G7"/>
<gene>
    <name evidence="7 9" type="primary">pgl</name>
    <name evidence="9" type="ORF">CWI75_04475</name>
</gene>
<comment type="caution">
    <text evidence="9">The sequence shown here is derived from an EMBL/GenBank/DDBJ whole genome shotgun (WGS) entry which is preliminary data.</text>
</comment>
<dbReference type="PANTHER" id="PTHR11054:SF0">
    <property type="entry name" value="6-PHOSPHOGLUCONOLACTONASE"/>
    <property type="match status" value="1"/>
</dbReference>
<evidence type="ECO:0000256" key="4">
    <source>
        <dbReference type="ARBA" id="ARBA00010662"/>
    </source>
</evidence>
<evidence type="ECO:0000259" key="8">
    <source>
        <dbReference type="Pfam" id="PF01182"/>
    </source>
</evidence>
<comment type="pathway">
    <text evidence="3 7">Carbohydrate degradation; pentose phosphate pathway; D-ribulose 5-phosphate from D-glucose 6-phosphate (oxidative stage): step 2/3.</text>
</comment>
<dbReference type="GO" id="GO:0017057">
    <property type="term" value="F:6-phosphogluconolactonase activity"/>
    <property type="evidence" value="ECO:0007669"/>
    <property type="project" value="UniProtKB-UniRule"/>
</dbReference>
<evidence type="ECO:0000256" key="6">
    <source>
        <dbReference type="ARBA" id="ARBA00020337"/>
    </source>
</evidence>
<dbReference type="GO" id="GO:0005975">
    <property type="term" value="P:carbohydrate metabolic process"/>
    <property type="evidence" value="ECO:0007669"/>
    <property type="project" value="UniProtKB-UniRule"/>
</dbReference>
<evidence type="ECO:0000313" key="9">
    <source>
        <dbReference type="EMBL" id="PLW83611.1"/>
    </source>
</evidence>
<evidence type="ECO:0000256" key="5">
    <source>
        <dbReference type="ARBA" id="ARBA00013198"/>
    </source>
</evidence>
<dbReference type="GO" id="GO:0006098">
    <property type="term" value="P:pentose-phosphate shunt"/>
    <property type="evidence" value="ECO:0007669"/>
    <property type="project" value="UniProtKB-UniPathway"/>
</dbReference>
<reference evidence="10" key="1">
    <citation type="submission" date="2017-11" db="EMBL/GenBank/DDBJ databases">
        <title>The draft genome sequence of Chromatocurvus sp. F02.</title>
        <authorList>
            <person name="Du Z.-J."/>
            <person name="Chang Y.-Q."/>
        </authorList>
    </citation>
    <scope>NUCLEOTIDE SEQUENCE [LARGE SCALE GENOMIC DNA]</scope>
    <source>
        <strain evidence="10">F02</strain>
    </source>
</reference>
<name>A0A2N5Y5G7_9GAMM</name>
<evidence type="ECO:0000256" key="3">
    <source>
        <dbReference type="ARBA" id="ARBA00004961"/>
    </source>
</evidence>
<dbReference type="InterPro" id="IPR037171">
    <property type="entry name" value="NagB/RpiA_transferase-like"/>
</dbReference>